<name>A0A2P2NTH4_RHIMU</name>
<reference evidence="1" key="1">
    <citation type="submission" date="2018-02" db="EMBL/GenBank/DDBJ databases">
        <title>Rhizophora mucronata_Transcriptome.</title>
        <authorList>
            <person name="Meera S.P."/>
            <person name="Sreeshan A."/>
            <person name="Augustine A."/>
        </authorList>
    </citation>
    <scope>NUCLEOTIDE SEQUENCE</scope>
    <source>
        <tissue evidence="1">Leaf</tissue>
    </source>
</reference>
<dbReference type="EMBL" id="GGEC01065207">
    <property type="protein sequence ID" value="MBX45691.1"/>
    <property type="molecule type" value="Transcribed_RNA"/>
</dbReference>
<accession>A0A2P2NTH4</accession>
<dbReference type="AlphaFoldDB" id="A0A2P2NTH4"/>
<organism evidence="1">
    <name type="scientific">Rhizophora mucronata</name>
    <name type="common">Asiatic mangrove</name>
    <dbReference type="NCBI Taxonomy" id="61149"/>
    <lineage>
        <taxon>Eukaryota</taxon>
        <taxon>Viridiplantae</taxon>
        <taxon>Streptophyta</taxon>
        <taxon>Embryophyta</taxon>
        <taxon>Tracheophyta</taxon>
        <taxon>Spermatophyta</taxon>
        <taxon>Magnoliopsida</taxon>
        <taxon>eudicotyledons</taxon>
        <taxon>Gunneridae</taxon>
        <taxon>Pentapetalae</taxon>
        <taxon>rosids</taxon>
        <taxon>fabids</taxon>
        <taxon>Malpighiales</taxon>
        <taxon>Rhizophoraceae</taxon>
        <taxon>Rhizophora</taxon>
    </lineage>
</organism>
<sequence length="16" mass="1841">MGPKLGFPAWLKDFMC</sequence>
<evidence type="ECO:0000313" key="1">
    <source>
        <dbReference type="EMBL" id="MBX45691.1"/>
    </source>
</evidence>
<protein>
    <submittedName>
        <fullName evidence="1">Uncharacterized protein</fullName>
    </submittedName>
</protein>
<proteinExistence type="predicted"/>